<evidence type="ECO:0000256" key="2">
    <source>
        <dbReference type="ARBA" id="ARBA00022722"/>
    </source>
</evidence>
<dbReference type="GO" id="GO:0008855">
    <property type="term" value="F:exodeoxyribonuclease VII activity"/>
    <property type="evidence" value="ECO:0007669"/>
    <property type="project" value="UniProtKB-UniRule"/>
</dbReference>
<accession>A0A0K6HA95</accession>
<keyword evidence="11" id="KW-1185">Reference proteome</keyword>
<dbReference type="GO" id="GO:0009318">
    <property type="term" value="C:exodeoxyribonuclease VII complex"/>
    <property type="evidence" value="ECO:0007669"/>
    <property type="project" value="UniProtKB-UniRule"/>
</dbReference>
<dbReference type="NCBIfam" id="TIGR00237">
    <property type="entry name" value="xseA"/>
    <property type="match status" value="1"/>
</dbReference>
<dbReference type="OrthoDB" id="9802795at2"/>
<proteinExistence type="inferred from homology"/>
<reference evidence="11" key="1">
    <citation type="submission" date="2015-08" db="EMBL/GenBank/DDBJ databases">
        <authorList>
            <person name="Varghese N."/>
        </authorList>
    </citation>
    <scope>NUCLEOTIDE SEQUENCE [LARGE SCALE GENOMIC DNA]</scope>
    <source>
        <strain evidence="11">DSM 27808</strain>
    </source>
</reference>
<comment type="subunit">
    <text evidence="5">Heterooligomer composed of large and small subunits.</text>
</comment>
<dbReference type="RefSeq" id="WP_055439565.1">
    <property type="nucleotide sequence ID" value="NZ_CYHB01000006.1"/>
</dbReference>
<evidence type="ECO:0000256" key="6">
    <source>
        <dbReference type="RuleBase" id="RU004355"/>
    </source>
</evidence>
<dbReference type="InterPro" id="IPR003753">
    <property type="entry name" value="Exonuc_VII_L"/>
</dbReference>
<dbReference type="PANTHER" id="PTHR30008:SF0">
    <property type="entry name" value="EXODEOXYRIBONUCLEASE 7 LARGE SUBUNIT"/>
    <property type="match status" value="1"/>
</dbReference>
<comment type="subcellular location">
    <subcellularLocation>
        <location evidence="5 6">Cytoplasm</location>
    </subcellularLocation>
</comment>
<keyword evidence="4 5" id="KW-0269">Exonuclease</keyword>
<evidence type="ECO:0000313" key="11">
    <source>
        <dbReference type="Proteomes" id="UP000182598"/>
    </source>
</evidence>
<dbReference type="AlphaFoldDB" id="A0A0K6HA95"/>
<evidence type="ECO:0000259" key="9">
    <source>
        <dbReference type="Pfam" id="PF13742"/>
    </source>
</evidence>
<organism evidence="10 11">
    <name type="scientific">Pseudidiomarina woesei</name>
    <dbReference type="NCBI Taxonomy" id="1381080"/>
    <lineage>
        <taxon>Bacteria</taxon>
        <taxon>Pseudomonadati</taxon>
        <taxon>Pseudomonadota</taxon>
        <taxon>Gammaproteobacteria</taxon>
        <taxon>Alteromonadales</taxon>
        <taxon>Idiomarinaceae</taxon>
        <taxon>Pseudidiomarina</taxon>
    </lineage>
</organism>
<dbReference type="HAMAP" id="MF_00378">
    <property type="entry name" value="Exonuc_7_L"/>
    <property type="match status" value="1"/>
</dbReference>
<name>A0A0K6HA95_9GAMM</name>
<evidence type="ECO:0000256" key="1">
    <source>
        <dbReference type="ARBA" id="ARBA00022490"/>
    </source>
</evidence>
<evidence type="ECO:0000256" key="4">
    <source>
        <dbReference type="ARBA" id="ARBA00022839"/>
    </source>
</evidence>
<evidence type="ECO:0000256" key="7">
    <source>
        <dbReference type="SAM" id="Coils"/>
    </source>
</evidence>
<evidence type="ECO:0000256" key="5">
    <source>
        <dbReference type="HAMAP-Rule" id="MF_00378"/>
    </source>
</evidence>
<keyword evidence="2 5" id="KW-0540">Nuclease</keyword>
<evidence type="ECO:0000259" key="8">
    <source>
        <dbReference type="Pfam" id="PF02601"/>
    </source>
</evidence>
<dbReference type="EC" id="3.1.11.6" evidence="5"/>
<dbReference type="InterPro" id="IPR020579">
    <property type="entry name" value="Exonuc_VII_lsu_C"/>
</dbReference>
<evidence type="ECO:0000313" key="10">
    <source>
        <dbReference type="EMBL" id="CUA87757.1"/>
    </source>
</evidence>
<dbReference type="InterPro" id="IPR025824">
    <property type="entry name" value="OB-fold_nuc-bd_dom"/>
</dbReference>
<dbReference type="GO" id="GO:0003676">
    <property type="term" value="F:nucleic acid binding"/>
    <property type="evidence" value="ECO:0007669"/>
    <property type="project" value="InterPro"/>
</dbReference>
<protein>
    <recommendedName>
        <fullName evidence="5">Exodeoxyribonuclease 7 large subunit</fullName>
        <ecNumber evidence="5">3.1.11.6</ecNumber>
    </recommendedName>
    <alternativeName>
        <fullName evidence="5">Exodeoxyribonuclease VII large subunit</fullName>
        <shortName evidence="5">Exonuclease VII large subunit</shortName>
    </alternativeName>
</protein>
<dbReference type="EMBL" id="CYHB01000006">
    <property type="protein sequence ID" value="CUA87757.1"/>
    <property type="molecule type" value="Genomic_DNA"/>
</dbReference>
<keyword evidence="3 5" id="KW-0378">Hydrolase</keyword>
<feature type="domain" description="Exonuclease VII large subunit C-terminal" evidence="8">
    <location>
        <begin position="123"/>
        <end position="437"/>
    </location>
</feature>
<keyword evidence="7" id="KW-0175">Coiled coil</keyword>
<comment type="function">
    <text evidence="5">Bidirectionally degrades single-stranded DNA into large acid-insoluble oligonucleotides, which are then degraded further into small acid-soluble oligonucleotides.</text>
</comment>
<dbReference type="Proteomes" id="UP000182598">
    <property type="component" value="Unassembled WGS sequence"/>
</dbReference>
<comment type="catalytic activity">
    <reaction evidence="5 6">
        <text>Exonucleolytic cleavage in either 5'- to 3'- or 3'- to 5'-direction to yield nucleoside 5'-phosphates.</text>
        <dbReference type="EC" id="3.1.11.6"/>
    </reaction>
</comment>
<dbReference type="Pfam" id="PF02601">
    <property type="entry name" value="Exonuc_VII_L"/>
    <property type="match status" value="1"/>
</dbReference>
<dbReference type="GO" id="GO:0005737">
    <property type="term" value="C:cytoplasm"/>
    <property type="evidence" value="ECO:0007669"/>
    <property type="project" value="UniProtKB-SubCell"/>
</dbReference>
<dbReference type="CDD" id="cd04489">
    <property type="entry name" value="ExoVII_LU_OBF"/>
    <property type="match status" value="1"/>
</dbReference>
<keyword evidence="1 5" id="KW-0963">Cytoplasm</keyword>
<feature type="coiled-coil region" evidence="7">
    <location>
        <begin position="309"/>
        <end position="381"/>
    </location>
</feature>
<sequence>MQQPHIFTVYGLNTEVRQVLEQGFGSIWLVGEISNFAAPSSGHWYFTLKDERAQIRAAMFRNANQRVRIRPQHGMQVLVRAKLTVYEPRGDYQLIIEHMEDAGAGLLQQKYEQLKAKLQAEGLFDPAHKQPLPESIKKVGVITSPTGAAVRDILAVLKRRDPSVEVIIYPSAVQGQAATGELLHMLQRAISRNEVDALIMARGGGSLEDLWCFNDEQLAYALHSCPIPTISAVGHEVDFTICDFVADVRAPTPSAAAELVSRDQRETLQRISHLAHRVEQAWARYFRQYQQHQQHLAMRLQQQHPQRQLQQNNQRLDELSARVQLAMRRLLQQQQRQQTQLASRLSTVHPERRLAPLQQQQQQLKQRLQLAMSQLLKQQRQRFQSLSQGLHMVSPLQTIERGYAVVRKADGAVVRNPAELATGEAFQVKVAAGDFKAVKTE</sequence>
<dbReference type="PANTHER" id="PTHR30008">
    <property type="entry name" value="EXODEOXYRIBONUCLEASE 7 LARGE SUBUNIT"/>
    <property type="match status" value="1"/>
</dbReference>
<evidence type="ECO:0000256" key="3">
    <source>
        <dbReference type="ARBA" id="ARBA00022801"/>
    </source>
</evidence>
<feature type="domain" description="OB-fold nucleic acid binding" evidence="9">
    <location>
        <begin position="7"/>
        <end position="100"/>
    </location>
</feature>
<gene>
    <name evidence="5" type="primary">xseA</name>
    <name evidence="10" type="ORF">Ga0061064_1919</name>
</gene>
<comment type="similarity">
    <text evidence="5 6">Belongs to the XseA family.</text>
</comment>
<dbReference type="Pfam" id="PF13742">
    <property type="entry name" value="tRNA_anti_2"/>
    <property type="match status" value="1"/>
</dbReference>
<dbReference type="GO" id="GO:0006308">
    <property type="term" value="P:DNA catabolic process"/>
    <property type="evidence" value="ECO:0007669"/>
    <property type="project" value="UniProtKB-UniRule"/>
</dbReference>